<evidence type="ECO:0000313" key="2">
    <source>
        <dbReference type="Proteomes" id="UP000198995"/>
    </source>
</evidence>
<dbReference type="InterPro" id="IPR016181">
    <property type="entry name" value="Acyl_CoA_acyltransferase"/>
</dbReference>
<reference evidence="1 2" key="1">
    <citation type="submission" date="2016-10" db="EMBL/GenBank/DDBJ databases">
        <authorList>
            <person name="de Groot N.N."/>
        </authorList>
    </citation>
    <scope>NUCLEOTIDE SEQUENCE [LARGE SCALE GENOMIC DNA]</scope>
    <source>
        <strain evidence="1 2">DSM 20475</strain>
    </source>
</reference>
<dbReference type="Gene3D" id="3.40.630.30">
    <property type="match status" value="1"/>
</dbReference>
<dbReference type="STRING" id="2741.SAMN04489866_104217"/>
<evidence type="ECO:0000313" key="1">
    <source>
        <dbReference type="EMBL" id="SDD60196.1"/>
    </source>
</evidence>
<dbReference type="SUPFAM" id="SSF55729">
    <property type="entry name" value="Acyl-CoA N-acyltransferases (Nat)"/>
    <property type="match status" value="1"/>
</dbReference>
<organism evidence="1 2">
    <name type="scientific">Peptococcus niger</name>
    <dbReference type="NCBI Taxonomy" id="2741"/>
    <lineage>
        <taxon>Bacteria</taxon>
        <taxon>Bacillati</taxon>
        <taxon>Bacillota</taxon>
        <taxon>Clostridia</taxon>
        <taxon>Eubacteriales</taxon>
        <taxon>Peptococcaceae</taxon>
        <taxon>Peptococcus</taxon>
    </lineage>
</organism>
<keyword evidence="2" id="KW-1185">Reference proteome</keyword>
<gene>
    <name evidence="1" type="ORF">SAMN04489866_104217</name>
</gene>
<evidence type="ECO:0008006" key="3">
    <source>
        <dbReference type="Google" id="ProtNLM"/>
    </source>
</evidence>
<dbReference type="OrthoDB" id="9773249at2"/>
<dbReference type="Proteomes" id="UP000198995">
    <property type="component" value="Unassembled WGS sequence"/>
</dbReference>
<dbReference type="AlphaFoldDB" id="A0A1G6W588"/>
<name>A0A1G6W588_PEPNI</name>
<accession>A0A1G6W588</accession>
<sequence length="365" mass="41725">MAGKFERRPFSEINLSDPFFDSLKADYPGTATSKAFPKWFAEKAAEGKKALVFEDEQGIGAFINIKHGEIEAIPLQDGTTLPRDSRLKITTIKIDERYQHQRIGEGALGLTLWNWRDSGSNEIYVTVFDKHTSLIFLLEKYGFSYAGNNLNGERVYIKDRRNLDFSDPCKAFPFISKQIDRAGCLAIDMAYHDTMFPSSDLANTLQERVDISVANGLKKVYLGKPYSLAFKVGEPVLIYRKYTGDQGKPGYKSVITSYCIATRIEEIKSNGVAQYSYDEFLHMVGNKSVYDEYELKTQYDTWANLTLIELLYYGYFGAGNNVNWKWLKDNDCWPGTHPMNFRYTKTQFETILREGNVDVDNVIID</sequence>
<dbReference type="EMBL" id="FNAF01000004">
    <property type="protein sequence ID" value="SDD60196.1"/>
    <property type="molecule type" value="Genomic_DNA"/>
</dbReference>
<dbReference type="RefSeq" id="WP_091791675.1">
    <property type="nucleotide sequence ID" value="NZ_FNAF01000004.1"/>
</dbReference>
<protein>
    <recommendedName>
        <fullName evidence="3">N-acetyltransferase domain-containing protein</fullName>
    </recommendedName>
</protein>
<proteinExistence type="predicted"/>